<keyword evidence="5 10" id="KW-0808">Transferase</keyword>
<evidence type="ECO:0000256" key="2">
    <source>
        <dbReference type="ARBA" id="ARBA00010752"/>
    </source>
</evidence>
<dbReference type="PANTHER" id="PTHR30478">
    <property type="entry name" value="DNA POLYMERASE III SUBUNIT BETA"/>
    <property type="match status" value="1"/>
</dbReference>
<evidence type="ECO:0000259" key="12">
    <source>
        <dbReference type="Pfam" id="PF02767"/>
    </source>
</evidence>
<dbReference type="GO" id="GO:0003677">
    <property type="term" value="F:DNA binding"/>
    <property type="evidence" value="ECO:0007669"/>
    <property type="project" value="UniProtKB-UniRule"/>
</dbReference>
<dbReference type="AlphaFoldDB" id="H1SD32"/>
<comment type="similarity">
    <text evidence="2 10">Belongs to the beta sliding clamp family.</text>
</comment>
<dbReference type="Pfam" id="PF02767">
    <property type="entry name" value="DNA_pol3_beta_2"/>
    <property type="match status" value="1"/>
</dbReference>
<dbReference type="GO" id="GO:0006271">
    <property type="term" value="P:DNA strand elongation involved in DNA replication"/>
    <property type="evidence" value="ECO:0007669"/>
    <property type="project" value="TreeGrafter"/>
</dbReference>
<sequence length="374" mass="41290">MQLVKTSRDNLLRPLQIVSGIVERRHTLPILANLLIRKSGSNVSFLSTDIEIQITTHAECGVGSDTVATTVAARKLLDILRAMPDGEVALSLNDKRMTVQSGKSRFALQTLAAEEFPTVAEASEFGASVSLPQKTFKHLLAMVHFAMAQQDIRYYLNGMLLVVDGKKVMAVATDGHRLAYCGVELDTEATSGEAAPARQEVIIPRKTILELQRLLEDNDDPVQVQLAANQVKFTFANIELISKLVEGKFPDFQRVIPKGYKNAFAIDRVKLQQALQRTAILTTDKFKGVRCILDTHVLKISSTNADQEEAQEELELDYSGDALDIGFNVTYLLDVLANLKSEQVQVSLGDSNSSALITVPEDDNFKYVVMPMRI</sequence>
<dbReference type="InterPro" id="IPR022634">
    <property type="entry name" value="DNA_polIII_beta_N"/>
</dbReference>
<keyword evidence="6 10" id="KW-0548">Nucleotidyltransferase</keyword>
<feature type="domain" description="DNA polymerase III beta sliding clamp N-terminal" evidence="11">
    <location>
        <begin position="6"/>
        <end position="119"/>
    </location>
</feature>
<dbReference type="GO" id="GO:0003887">
    <property type="term" value="F:DNA-directed DNA polymerase activity"/>
    <property type="evidence" value="ECO:0007669"/>
    <property type="project" value="UniProtKB-UniRule"/>
</dbReference>
<dbReference type="Pfam" id="PF02768">
    <property type="entry name" value="DNA_pol3_beta_3"/>
    <property type="match status" value="1"/>
</dbReference>
<dbReference type="InterPro" id="IPR022637">
    <property type="entry name" value="DNA_polIII_beta_cen"/>
</dbReference>
<evidence type="ECO:0000256" key="10">
    <source>
        <dbReference type="PIRNR" id="PIRNR000804"/>
    </source>
</evidence>
<evidence type="ECO:0000313" key="15">
    <source>
        <dbReference type="Proteomes" id="UP000005808"/>
    </source>
</evidence>
<comment type="function">
    <text evidence="10">Confers DNA tethering and processivity to DNA polymerases and other proteins. Acts as a clamp, forming a ring around DNA (a reaction catalyzed by the clamp-loading complex) which diffuses in an ATP-independent manner freely and bidirectionally along dsDNA. Initially characterized for its ability to contact the catalytic subunit of DNA polymerase III (Pol III), a complex, multichain enzyme responsible for most of the replicative synthesis in bacteria; Pol III exhibits 3'-5' exonuclease proofreading activity. The beta chain is required for initiation of replication as well as for processivity of DNA replication.</text>
</comment>
<dbReference type="NCBIfam" id="TIGR00663">
    <property type="entry name" value="dnan"/>
    <property type="match status" value="1"/>
</dbReference>
<evidence type="ECO:0000313" key="14">
    <source>
        <dbReference type="EMBL" id="EHP39578.1"/>
    </source>
</evidence>
<proteinExistence type="inferred from homology"/>
<comment type="subunit">
    <text evidence="10">Forms a ring-shaped head-to-tail homodimer around DNA.</text>
</comment>
<dbReference type="Gene3D" id="3.70.10.10">
    <property type="match status" value="1"/>
</dbReference>
<dbReference type="OrthoDB" id="8421503at2"/>
<evidence type="ECO:0000256" key="7">
    <source>
        <dbReference type="ARBA" id="ARBA00022705"/>
    </source>
</evidence>
<reference evidence="14 15" key="1">
    <citation type="journal article" date="2012" name="J. Bacteriol.">
        <title>De Novo Genome Project of Cupriavidus basilensis OR16.</title>
        <authorList>
            <person name="Cserhati M."/>
            <person name="Kriszt B."/>
            <person name="Szoboszlay S."/>
            <person name="Toth A."/>
            <person name="Szabo I."/>
            <person name="Tancsics A."/>
            <person name="Nagy I."/>
            <person name="Horvath B."/>
            <person name="Nagy I."/>
            <person name="Kukolya J."/>
        </authorList>
    </citation>
    <scope>NUCLEOTIDE SEQUENCE [LARGE SCALE GENOMIC DNA]</scope>
    <source>
        <strain evidence="14 15">OR16</strain>
    </source>
</reference>
<dbReference type="GO" id="GO:0009360">
    <property type="term" value="C:DNA polymerase III complex"/>
    <property type="evidence" value="ECO:0007669"/>
    <property type="project" value="InterPro"/>
</dbReference>
<name>H1SD32_9BURK</name>
<dbReference type="SUPFAM" id="SSF55979">
    <property type="entry name" value="DNA clamp"/>
    <property type="match status" value="3"/>
</dbReference>
<dbReference type="PIRSF" id="PIRSF000804">
    <property type="entry name" value="DNA_pol_III_b"/>
    <property type="match status" value="1"/>
</dbReference>
<dbReference type="InterPro" id="IPR001001">
    <property type="entry name" value="DNA_polIII_beta"/>
</dbReference>
<keyword evidence="7 10" id="KW-0235">DNA replication</keyword>
<keyword evidence="4 10" id="KW-0963">Cytoplasm</keyword>
<dbReference type="Pfam" id="PF00712">
    <property type="entry name" value="DNA_pol3_beta"/>
    <property type="match status" value="1"/>
</dbReference>
<protein>
    <recommendedName>
        <fullName evidence="3 10">Beta sliding clamp</fullName>
    </recommendedName>
</protein>
<dbReference type="SMART" id="SM00480">
    <property type="entry name" value="POL3Bc"/>
    <property type="match status" value="1"/>
</dbReference>
<evidence type="ECO:0000256" key="4">
    <source>
        <dbReference type="ARBA" id="ARBA00022490"/>
    </source>
</evidence>
<dbReference type="GO" id="GO:0008408">
    <property type="term" value="F:3'-5' exonuclease activity"/>
    <property type="evidence" value="ECO:0007669"/>
    <property type="project" value="InterPro"/>
</dbReference>
<gene>
    <name evidence="14" type="ORF">OR16_30769</name>
</gene>
<evidence type="ECO:0000256" key="5">
    <source>
        <dbReference type="ARBA" id="ARBA00022679"/>
    </source>
</evidence>
<organism evidence="14 15">
    <name type="scientific">Cupriavidus basilensis OR16</name>
    <dbReference type="NCBI Taxonomy" id="1127483"/>
    <lineage>
        <taxon>Bacteria</taxon>
        <taxon>Pseudomonadati</taxon>
        <taxon>Pseudomonadota</taxon>
        <taxon>Betaproteobacteria</taxon>
        <taxon>Burkholderiales</taxon>
        <taxon>Burkholderiaceae</taxon>
        <taxon>Cupriavidus</taxon>
    </lineage>
</organism>
<dbReference type="GO" id="GO:0005737">
    <property type="term" value="C:cytoplasm"/>
    <property type="evidence" value="ECO:0007669"/>
    <property type="project" value="UniProtKB-SubCell"/>
</dbReference>
<keyword evidence="8 10" id="KW-0239">DNA-directed DNA polymerase</keyword>
<feature type="domain" description="DNA polymerase III beta sliding clamp central" evidence="12">
    <location>
        <begin position="131"/>
        <end position="251"/>
    </location>
</feature>
<evidence type="ECO:0000259" key="11">
    <source>
        <dbReference type="Pfam" id="PF00712"/>
    </source>
</evidence>
<accession>H1SD32</accession>
<comment type="caution">
    <text evidence="14">The sequence shown here is derived from an EMBL/GenBank/DDBJ whole genome shotgun (WGS) entry which is preliminary data.</text>
</comment>
<dbReference type="PATRIC" id="fig|1127483.3.peg.6139"/>
<evidence type="ECO:0000259" key="13">
    <source>
        <dbReference type="Pfam" id="PF02768"/>
    </source>
</evidence>
<dbReference type="CDD" id="cd00140">
    <property type="entry name" value="beta_clamp"/>
    <property type="match status" value="1"/>
</dbReference>
<keyword evidence="9" id="KW-0238">DNA-binding</keyword>
<evidence type="ECO:0000256" key="9">
    <source>
        <dbReference type="ARBA" id="ARBA00023125"/>
    </source>
</evidence>
<feature type="domain" description="DNA polymerase III beta sliding clamp C-terminal" evidence="13">
    <location>
        <begin position="254"/>
        <end position="373"/>
    </location>
</feature>
<dbReference type="EMBL" id="AHJE01000087">
    <property type="protein sequence ID" value="EHP39578.1"/>
    <property type="molecule type" value="Genomic_DNA"/>
</dbReference>
<evidence type="ECO:0000256" key="8">
    <source>
        <dbReference type="ARBA" id="ARBA00022932"/>
    </source>
</evidence>
<evidence type="ECO:0000256" key="1">
    <source>
        <dbReference type="ARBA" id="ARBA00004496"/>
    </source>
</evidence>
<evidence type="ECO:0000256" key="6">
    <source>
        <dbReference type="ARBA" id="ARBA00022695"/>
    </source>
</evidence>
<dbReference type="InterPro" id="IPR046938">
    <property type="entry name" value="DNA_clamp_sf"/>
</dbReference>
<dbReference type="Proteomes" id="UP000005808">
    <property type="component" value="Unassembled WGS sequence"/>
</dbReference>
<dbReference type="InterPro" id="IPR022635">
    <property type="entry name" value="DNA_polIII_beta_C"/>
</dbReference>
<evidence type="ECO:0000256" key="3">
    <source>
        <dbReference type="ARBA" id="ARBA00021035"/>
    </source>
</evidence>
<comment type="subcellular location">
    <subcellularLocation>
        <location evidence="1 10">Cytoplasm</location>
    </subcellularLocation>
</comment>
<dbReference type="PANTHER" id="PTHR30478:SF0">
    <property type="entry name" value="BETA SLIDING CLAMP"/>
    <property type="match status" value="1"/>
</dbReference>
<dbReference type="RefSeq" id="WP_006161852.1">
    <property type="nucleotide sequence ID" value="NZ_AHJE01000087.1"/>
</dbReference>
<dbReference type="Gene3D" id="3.10.150.10">
    <property type="entry name" value="DNA Polymerase III, subunit A, domain 2"/>
    <property type="match status" value="1"/>
</dbReference>